<protein>
    <submittedName>
        <fullName evidence="8">LapA family protein</fullName>
    </submittedName>
</protein>
<dbReference type="Proteomes" id="UP000680158">
    <property type="component" value="Unassembled WGS sequence"/>
</dbReference>
<evidence type="ECO:0000256" key="3">
    <source>
        <dbReference type="ARBA" id="ARBA00022989"/>
    </source>
</evidence>
<accession>A0A941I4H4</accession>
<dbReference type="EMBL" id="JAGSPM010000007">
    <property type="protein sequence ID" value="MBR7747486.1"/>
    <property type="molecule type" value="Genomic_DNA"/>
</dbReference>
<reference evidence="8 9" key="1">
    <citation type="submission" date="2021-04" db="EMBL/GenBank/DDBJ databases">
        <title>novel species isolated from subtropical streams in China.</title>
        <authorList>
            <person name="Lu H."/>
        </authorList>
    </citation>
    <scope>NUCLEOTIDE SEQUENCE [LARGE SCALE GENOMIC DNA]</scope>
    <source>
        <strain evidence="8 9">BYS107W</strain>
    </source>
</reference>
<proteinExistence type="predicted"/>
<dbReference type="PANTHER" id="PTHR41335">
    <property type="entry name" value="MEMBRANE PROTEIN-RELATED"/>
    <property type="match status" value="1"/>
</dbReference>
<evidence type="ECO:0000259" key="7">
    <source>
        <dbReference type="Pfam" id="PF06305"/>
    </source>
</evidence>
<evidence type="ECO:0000313" key="8">
    <source>
        <dbReference type="EMBL" id="MBR7747486.1"/>
    </source>
</evidence>
<keyword evidence="2 6" id="KW-0812">Transmembrane</keyword>
<name>A0A941I4H4_9BURK</name>
<comment type="caution">
    <text evidence="8">The sequence shown here is derived from an EMBL/GenBank/DDBJ whole genome shotgun (WGS) entry which is preliminary data.</text>
</comment>
<feature type="region of interest" description="Disordered" evidence="5">
    <location>
        <begin position="87"/>
        <end position="108"/>
    </location>
</feature>
<dbReference type="InterPro" id="IPR010445">
    <property type="entry name" value="LapA_dom"/>
</dbReference>
<keyword evidence="1" id="KW-1003">Cell membrane</keyword>
<keyword evidence="3 6" id="KW-1133">Transmembrane helix</keyword>
<organism evidence="8 9">
    <name type="scientific">Undibacterium baiyunense</name>
    <dbReference type="NCBI Taxonomy" id="2828731"/>
    <lineage>
        <taxon>Bacteria</taxon>
        <taxon>Pseudomonadati</taxon>
        <taxon>Pseudomonadota</taxon>
        <taxon>Betaproteobacteria</taxon>
        <taxon>Burkholderiales</taxon>
        <taxon>Oxalobacteraceae</taxon>
        <taxon>Undibacterium</taxon>
    </lineage>
</organism>
<dbReference type="PANTHER" id="PTHR41335:SF1">
    <property type="entry name" value="MEMBRANE PROTEIN"/>
    <property type="match status" value="1"/>
</dbReference>
<feature type="transmembrane region" description="Helical" evidence="6">
    <location>
        <begin position="38"/>
        <end position="65"/>
    </location>
</feature>
<feature type="domain" description="Lipopolysaccharide assembly protein A" evidence="7">
    <location>
        <begin position="22"/>
        <end position="85"/>
    </location>
</feature>
<evidence type="ECO:0000256" key="4">
    <source>
        <dbReference type="ARBA" id="ARBA00023136"/>
    </source>
</evidence>
<dbReference type="Pfam" id="PF06305">
    <property type="entry name" value="LapA_dom"/>
    <property type="match status" value="1"/>
</dbReference>
<keyword evidence="4 6" id="KW-0472">Membrane</keyword>
<keyword evidence="9" id="KW-1185">Reference proteome</keyword>
<evidence type="ECO:0000256" key="5">
    <source>
        <dbReference type="SAM" id="MobiDB-lite"/>
    </source>
</evidence>
<dbReference type="RefSeq" id="WP_212684874.1">
    <property type="nucleotide sequence ID" value="NZ_JAGSPM010000007.1"/>
</dbReference>
<dbReference type="AlphaFoldDB" id="A0A941I4H4"/>
<evidence type="ECO:0000313" key="9">
    <source>
        <dbReference type="Proteomes" id="UP000680158"/>
    </source>
</evidence>
<dbReference type="GO" id="GO:0005886">
    <property type="term" value="C:plasma membrane"/>
    <property type="evidence" value="ECO:0007669"/>
    <property type="project" value="InterPro"/>
</dbReference>
<evidence type="ECO:0000256" key="2">
    <source>
        <dbReference type="ARBA" id="ARBA00022692"/>
    </source>
</evidence>
<gene>
    <name evidence="8" type="ORF">KDM92_12915</name>
</gene>
<evidence type="ECO:0000256" key="1">
    <source>
        <dbReference type="ARBA" id="ARBA00022475"/>
    </source>
</evidence>
<evidence type="ECO:0000256" key="6">
    <source>
        <dbReference type="SAM" id="Phobius"/>
    </source>
</evidence>
<sequence>MKIISKIIWLLVFIAFLGFALKNDKIVTLEYFWGYQQSAPLVILLLCFFVAGAVFCLLAMTPMVFRHRRDISRHKKTIAEIEKERQQEQAAANQAPNPDAVSNPIRNS</sequence>